<dbReference type="Gene3D" id="3.40.50.1470">
    <property type="entry name" value="Peptidyl-tRNA hydrolase"/>
    <property type="match status" value="1"/>
</dbReference>
<dbReference type="GO" id="GO:0000049">
    <property type="term" value="F:tRNA binding"/>
    <property type="evidence" value="ECO:0007669"/>
    <property type="project" value="UniProtKB-KW"/>
</dbReference>
<gene>
    <name evidence="4" type="ORF">CLIB1423_02S11364</name>
</gene>
<evidence type="ECO:0000313" key="4">
    <source>
        <dbReference type="EMBL" id="CAH2351061.1"/>
    </source>
</evidence>
<reference evidence="4" key="1">
    <citation type="submission" date="2022-03" db="EMBL/GenBank/DDBJ databases">
        <authorList>
            <person name="Legras J.-L."/>
            <person name="Devillers H."/>
            <person name="Grondin C."/>
        </authorList>
    </citation>
    <scope>NUCLEOTIDE SEQUENCE</scope>
    <source>
        <strain evidence="4">CLIB 1423</strain>
    </source>
</reference>
<keyword evidence="1" id="KW-0820">tRNA-binding</keyword>
<dbReference type="PANTHER" id="PTHR17224">
    <property type="entry name" value="PEPTIDYL-TRNA HYDROLASE"/>
    <property type="match status" value="1"/>
</dbReference>
<dbReference type="AlphaFoldDB" id="A0A9P0VX32"/>
<protein>
    <recommendedName>
        <fullName evidence="6">Peptidyl-tRNA hydrolase</fullName>
    </recommendedName>
</protein>
<keyword evidence="2" id="KW-0378">Hydrolase</keyword>
<dbReference type="Proteomes" id="UP000837801">
    <property type="component" value="Unassembled WGS sequence"/>
</dbReference>
<dbReference type="GO" id="GO:0004045">
    <property type="term" value="F:peptidyl-tRNA hydrolase activity"/>
    <property type="evidence" value="ECO:0007669"/>
    <property type="project" value="InterPro"/>
</dbReference>
<dbReference type="InterPro" id="IPR001328">
    <property type="entry name" value="Pept_tRNA_hydro"/>
</dbReference>
<evidence type="ECO:0008006" key="6">
    <source>
        <dbReference type="Google" id="ProtNLM"/>
    </source>
</evidence>
<evidence type="ECO:0000256" key="1">
    <source>
        <dbReference type="ARBA" id="ARBA00022555"/>
    </source>
</evidence>
<dbReference type="OrthoDB" id="1711136at2759"/>
<organism evidence="4 5">
    <name type="scientific">[Candida] railenensis</name>
    <dbReference type="NCBI Taxonomy" id="45579"/>
    <lineage>
        <taxon>Eukaryota</taxon>
        <taxon>Fungi</taxon>
        <taxon>Dikarya</taxon>
        <taxon>Ascomycota</taxon>
        <taxon>Saccharomycotina</taxon>
        <taxon>Pichiomycetes</taxon>
        <taxon>Debaryomycetaceae</taxon>
        <taxon>Kurtzmaniella</taxon>
    </lineage>
</organism>
<evidence type="ECO:0000313" key="5">
    <source>
        <dbReference type="Proteomes" id="UP000837801"/>
    </source>
</evidence>
<dbReference type="PANTHER" id="PTHR17224:SF1">
    <property type="entry name" value="PEPTIDYL-TRNA HYDROLASE"/>
    <property type="match status" value="1"/>
</dbReference>
<dbReference type="InterPro" id="IPR036416">
    <property type="entry name" value="Pept_tRNA_hydro_sf"/>
</dbReference>
<keyword evidence="3" id="KW-0694">RNA-binding</keyword>
<evidence type="ECO:0000256" key="3">
    <source>
        <dbReference type="ARBA" id="ARBA00022884"/>
    </source>
</evidence>
<name>A0A9P0VX32_9ASCO</name>
<dbReference type="SUPFAM" id="SSF53178">
    <property type="entry name" value="Peptidyl-tRNA hydrolase-like"/>
    <property type="match status" value="1"/>
</dbReference>
<evidence type="ECO:0000256" key="2">
    <source>
        <dbReference type="ARBA" id="ARBA00022801"/>
    </source>
</evidence>
<comment type="caution">
    <text evidence="4">The sequence shown here is derived from an EMBL/GenBank/DDBJ whole genome shotgun (WGS) entry which is preliminary data.</text>
</comment>
<proteinExistence type="predicted"/>
<accession>A0A9P0VX32</accession>
<dbReference type="Pfam" id="PF01195">
    <property type="entry name" value="Pept_tRNA_hydro"/>
    <property type="match status" value="1"/>
</dbReference>
<sequence>MDVRRIIIFAVSNPLPMNRHSAGKYILLKLAKAFDVDLNHHQSSKSYTAATYENFTLVKSQVYMNESGKALQSFLRDQRPSPEDSLVILYDDFELKTGKIRLSPMKSPESHNGLSSCQSVLNKMDSNLLKTSIFKLGIGIGPKPKDSNKLTMSSWVLSKFKPNEIEDLDDMSLRLVADYLDFISDENIQSVTDQTARVNKIFAKKIQRGEYT</sequence>
<dbReference type="EMBL" id="CAKXYY010000002">
    <property type="protein sequence ID" value="CAH2351061.1"/>
    <property type="molecule type" value="Genomic_DNA"/>
</dbReference>
<keyword evidence="5" id="KW-1185">Reference proteome</keyword>